<dbReference type="Pfam" id="PF00078">
    <property type="entry name" value="RVT_1"/>
    <property type="match status" value="1"/>
</dbReference>
<protein>
    <recommendedName>
        <fullName evidence="2">Reverse transcriptase domain-containing protein</fullName>
    </recommendedName>
</protein>
<evidence type="ECO:0000256" key="1">
    <source>
        <dbReference type="SAM" id="MobiDB-lite"/>
    </source>
</evidence>
<dbReference type="InterPro" id="IPR052055">
    <property type="entry name" value="Hepadnavirus_pol/RT"/>
</dbReference>
<dbReference type="EMBL" id="CAKOGP040001753">
    <property type="protein sequence ID" value="CAJ1948743.1"/>
    <property type="molecule type" value="Genomic_DNA"/>
</dbReference>
<dbReference type="Gene3D" id="3.30.70.270">
    <property type="match status" value="1"/>
</dbReference>
<name>A0AAD2JGN9_9STRA</name>
<dbReference type="SUPFAM" id="SSF56672">
    <property type="entry name" value="DNA/RNA polymerases"/>
    <property type="match status" value="1"/>
</dbReference>
<dbReference type="PANTHER" id="PTHR33050">
    <property type="entry name" value="REVERSE TRANSCRIPTASE DOMAIN-CONTAINING PROTEIN"/>
    <property type="match status" value="1"/>
</dbReference>
<dbReference type="AlphaFoldDB" id="A0AAD2JGN9"/>
<evidence type="ECO:0000313" key="4">
    <source>
        <dbReference type="Proteomes" id="UP001295423"/>
    </source>
</evidence>
<proteinExistence type="predicted"/>
<dbReference type="Proteomes" id="UP001295423">
    <property type="component" value="Unassembled WGS sequence"/>
</dbReference>
<keyword evidence="4" id="KW-1185">Reference proteome</keyword>
<dbReference type="InterPro" id="IPR000477">
    <property type="entry name" value="RT_dom"/>
</dbReference>
<accession>A0AAD2JGN9</accession>
<feature type="region of interest" description="Disordered" evidence="1">
    <location>
        <begin position="31"/>
        <end position="56"/>
    </location>
</feature>
<comment type="caution">
    <text evidence="3">The sequence shown here is derived from an EMBL/GenBank/DDBJ whole genome shotgun (WGS) entry which is preliminary data.</text>
</comment>
<dbReference type="Gene3D" id="3.10.10.10">
    <property type="entry name" value="HIV Type 1 Reverse Transcriptase, subunit A, domain 1"/>
    <property type="match status" value="1"/>
</dbReference>
<dbReference type="PANTHER" id="PTHR33050:SF7">
    <property type="entry name" value="RIBONUCLEASE H"/>
    <property type="match status" value="1"/>
</dbReference>
<organism evidence="3 4">
    <name type="scientific">Cylindrotheca closterium</name>
    <dbReference type="NCBI Taxonomy" id="2856"/>
    <lineage>
        <taxon>Eukaryota</taxon>
        <taxon>Sar</taxon>
        <taxon>Stramenopiles</taxon>
        <taxon>Ochrophyta</taxon>
        <taxon>Bacillariophyta</taxon>
        <taxon>Bacillariophyceae</taxon>
        <taxon>Bacillariophycidae</taxon>
        <taxon>Bacillariales</taxon>
        <taxon>Bacillariaceae</taxon>
        <taxon>Cylindrotheca</taxon>
    </lineage>
</organism>
<feature type="domain" description="Reverse transcriptase" evidence="2">
    <location>
        <begin position="199"/>
        <end position="399"/>
    </location>
</feature>
<gene>
    <name evidence="3" type="ORF">CYCCA115_LOCUS11762</name>
</gene>
<dbReference type="InterPro" id="IPR043502">
    <property type="entry name" value="DNA/RNA_pol_sf"/>
</dbReference>
<dbReference type="InterPro" id="IPR043128">
    <property type="entry name" value="Rev_trsase/Diguanyl_cyclase"/>
</dbReference>
<sequence length="1196" mass="136529">MNLSKKSLQQTTSLFYWEYLSHSLQHLFPKPALESRPTPAEDGPGNEASSPAGPTTYKEFDWVPADLSPGGTWHQQRISNLRWASEHYPEPKDIFDDGLHRLAVHRQNYNKDGPSPKWLQLLWWEFPSEHWEELRTGARQNFLERPEPHIRPNAPMDEEMLEAAVQFVDELVELGVLRHIDEGLKVLTNAPLFVVGKDGQPGEWRVIADMLRGGQKNCVGQDPVFMPRIAHIVDQMYTGGFSAVVDLSKFFYNFPTHPEDRPYLGLLHPKTEELLTYYGLAMGAGNSPAIVCRIGLAFVRLVKEKFDVFQGEAKANCYWTGFQNNGFNPKLGYGFILTSADGGAVHIWVWVDDFLIHGPSHEKTTRALAFFLDTAVDCGFLFHPKKLVPPQQVVKYCGFLFDTTDIPCLRIPESKKDRALAICEYLLQSPTHKKWSRLSLAVAVGVLESLTEATPRRLGHTHLKEFHTLVHPPGLGIGAEPYYTTTCLNSRVLDELKWWKQFLLRSEGRFVRGWEAATLVPTFGDGSGTGTGGTLQLPNCDFEMWRGKWKPAVYIFASVWKELATLKETLLRIKESPQAHLVIGTTVFYFTDNSGVYWIATTGSSKRRDLHQLLSEIRLLELDLQCVLQVIHVPGQVLITQGTDGLSRGVWMSTLQDIMDSDRLTQAIFDPMPLDWTLVWQHLPHLAHMAQYRSWNQQWTADLCLHQTTVWCPPPELARQLLTFLLNSWVECPFTTSALLFVPRVVEASWRHMSRYIEEIGTIYPHQTQLRFPPLLPIPIVDSGNSGPAGLATTGNVFELGFLSPPADFERELVKVDDVILLMLERVRLLDIISSWAKGTHVTYKSKLKVIHDFKKEFALTVLRPSNLMEPPSGPDISLMWCQERYSLRHSTRKYDKDVQTPISFNSVRALRSAASQWFALESLNTPQNAYMSQDKKVLYQDCRPTDNLTFHLFAKGMVTRMGDYSRPSVALLDRHIRYLMNSLENQFAEATTETQRRDISLAGLTTLTLWPGWLRSAECFGINWEDCSILEREDYAQADLPRNCGMVTFRLNPVTKSERTRTADVIIAYTTRSGYCIGKWFHRAQTYRARRTGPVFCHANGTVWTSHFFRTTYLYPSLKKQRLEGDPLLLPFDGSISNTIESRFWSLHTFRHGGRSHVSRGESYDGKRLTIASETQVYEHGRWRYRRANEKVGTS</sequence>
<evidence type="ECO:0000313" key="3">
    <source>
        <dbReference type="EMBL" id="CAJ1948743.1"/>
    </source>
</evidence>
<reference evidence="3" key="1">
    <citation type="submission" date="2023-08" db="EMBL/GenBank/DDBJ databases">
        <authorList>
            <person name="Audoor S."/>
            <person name="Bilcke G."/>
        </authorList>
    </citation>
    <scope>NUCLEOTIDE SEQUENCE</scope>
</reference>
<evidence type="ECO:0000259" key="2">
    <source>
        <dbReference type="Pfam" id="PF00078"/>
    </source>
</evidence>